<evidence type="ECO:0000256" key="7">
    <source>
        <dbReference type="SAM" id="Phobius"/>
    </source>
</evidence>
<feature type="transmembrane region" description="Helical" evidence="7">
    <location>
        <begin position="59"/>
        <end position="81"/>
    </location>
</feature>
<evidence type="ECO:0000313" key="8">
    <source>
        <dbReference type="EMBL" id="WNG52710.1"/>
    </source>
</evidence>
<feature type="transmembrane region" description="Helical" evidence="7">
    <location>
        <begin position="33"/>
        <end position="52"/>
    </location>
</feature>
<name>A0ABY9XBF2_9BACT</name>
<evidence type="ECO:0000256" key="5">
    <source>
        <dbReference type="ARBA" id="ARBA00023136"/>
    </source>
</evidence>
<evidence type="ECO:0000256" key="2">
    <source>
        <dbReference type="ARBA" id="ARBA00022475"/>
    </source>
</evidence>
<sequence length="106" mass="11120">MSGKEMVLMFLAAACFAVGGIFMKLSAGVSRPLPILAFLALFLLGALLQAFAMRRADLGVVYIAVLGLEAALALVFSIALFHEGLSFARILAVLLILVGVALLRVA</sequence>
<dbReference type="EMBL" id="CP043494">
    <property type="protein sequence ID" value="WNG52710.1"/>
    <property type="molecule type" value="Genomic_DNA"/>
</dbReference>
<keyword evidence="4 7" id="KW-1133">Transmembrane helix</keyword>
<dbReference type="Gene3D" id="1.10.3730.20">
    <property type="match status" value="1"/>
</dbReference>
<dbReference type="PANTHER" id="PTHR30561">
    <property type="entry name" value="SMR FAMILY PROTON-DEPENDENT DRUG EFFLUX TRANSPORTER SUGE"/>
    <property type="match status" value="1"/>
</dbReference>
<dbReference type="InterPro" id="IPR000390">
    <property type="entry name" value="Small_drug/metabolite_transptr"/>
</dbReference>
<accession>A0ABY9XBF2</accession>
<organism evidence="8 9">
    <name type="scientific">Archangium minus</name>
    <dbReference type="NCBI Taxonomy" id="83450"/>
    <lineage>
        <taxon>Bacteria</taxon>
        <taxon>Pseudomonadati</taxon>
        <taxon>Myxococcota</taxon>
        <taxon>Myxococcia</taxon>
        <taxon>Myxococcales</taxon>
        <taxon>Cystobacterineae</taxon>
        <taxon>Archangiaceae</taxon>
        <taxon>Archangium</taxon>
    </lineage>
</organism>
<dbReference type="Proteomes" id="UP001611383">
    <property type="component" value="Chromosome"/>
</dbReference>
<dbReference type="SUPFAM" id="SSF103481">
    <property type="entry name" value="Multidrug resistance efflux transporter EmrE"/>
    <property type="match status" value="1"/>
</dbReference>
<dbReference type="PANTHER" id="PTHR30561:SF9">
    <property type="entry name" value="4-AMINO-4-DEOXY-L-ARABINOSE-PHOSPHOUNDECAPRENOL FLIPPASE SUBUNIT ARNF-RELATED"/>
    <property type="match status" value="1"/>
</dbReference>
<proteinExistence type="inferred from homology"/>
<gene>
    <name evidence="8" type="ORF">F0U60_32595</name>
</gene>
<dbReference type="Pfam" id="PF00893">
    <property type="entry name" value="Multi_Drug_Res"/>
    <property type="match status" value="1"/>
</dbReference>
<protein>
    <recommendedName>
        <fullName evidence="10">Small multidrug resistance protein</fullName>
    </recommendedName>
</protein>
<evidence type="ECO:0000256" key="1">
    <source>
        <dbReference type="ARBA" id="ARBA00004651"/>
    </source>
</evidence>
<keyword evidence="9" id="KW-1185">Reference proteome</keyword>
<comment type="similarity">
    <text evidence="6">Belongs to the drug/metabolite transporter (DMT) superfamily. Small multidrug resistance (SMR) (TC 2.A.7.1) family.</text>
</comment>
<keyword evidence="2" id="KW-1003">Cell membrane</keyword>
<dbReference type="InterPro" id="IPR037185">
    <property type="entry name" value="EmrE-like"/>
</dbReference>
<evidence type="ECO:0000313" key="9">
    <source>
        <dbReference type="Proteomes" id="UP001611383"/>
    </source>
</evidence>
<keyword evidence="3 6" id="KW-0812">Transmembrane</keyword>
<keyword evidence="5 7" id="KW-0472">Membrane</keyword>
<evidence type="ECO:0000256" key="4">
    <source>
        <dbReference type="ARBA" id="ARBA00022989"/>
    </source>
</evidence>
<dbReference type="InterPro" id="IPR045324">
    <property type="entry name" value="Small_multidrug_res"/>
</dbReference>
<evidence type="ECO:0000256" key="6">
    <source>
        <dbReference type="RuleBase" id="RU003942"/>
    </source>
</evidence>
<evidence type="ECO:0000256" key="3">
    <source>
        <dbReference type="ARBA" id="ARBA00022692"/>
    </source>
</evidence>
<evidence type="ECO:0008006" key="10">
    <source>
        <dbReference type="Google" id="ProtNLM"/>
    </source>
</evidence>
<feature type="transmembrane region" description="Helical" evidence="7">
    <location>
        <begin position="87"/>
        <end position="105"/>
    </location>
</feature>
<reference evidence="8 9" key="1">
    <citation type="submission" date="2019-08" db="EMBL/GenBank/DDBJ databases">
        <title>Archangium and Cystobacter genomes.</title>
        <authorList>
            <person name="Chen I.-C.K."/>
            <person name="Wielgoss S."/>
        </authorList>
    </citation>
    <scope>NUCLEOTIDE SEQUENCE [LARGE SCALE GENOMIC DNA]</scope>
    <source>
        <strain evidence="8 9">Cbm 6</strain>
    </source>
</reference>
<comment type="subcellular location">
    <subcellularLocation>
        <location evidence="1 6">Cell membrane</location>
        <topology evidence="1 6">Multi-pass membrane protein</topology>
    </subcellularLocation>
</comment>